<evidence type="ECO:0000313" key="2">
    <source>
        <dbReference type="EMBL" id="NDO39265.1"/>
    </source>
</evidence>
<dbReference type="SUPFAM" id="SSF46785">
    <property type="entry name" value="Winged helix' DNA-binding domain"/>
    <property type="match status" value="1"/>
</dbReference>
<reference evidence="2 3" key="1">
    <citation type="submission" date="2019-06" db="EMBL/GenBank/DDBJ databases">
        <title>Draft genome sequences of 15 bacterial species constituting the stable defined intestinal microbiota of the GM15 gnotobiotic mouse model.</title>
        <authorList>
            <person name="Elie C."/>
            <person name="Mathieu A."/>
            <person name="Saliou A."/>
            <person name="Darnaud M."/>
            <person name="Leulier F."/>
            <person name="Tamellini A."/>
        </authorList>
    </citation>
    <scope>NUCLEOTIDE SEQUENCE [LARGE SCALE GENOMIC DNA]</scope>
    <source>
        <strain evidence="2 3">JM4-15</strain>
    </source>
</reference>
<dbReference type="InterPro" id="IPR000835">
    <property type="entry name" value="HTH_MarR-typ"/>
</dbReference>
<comment type="caution">
    <text evidence="2">The sequence shown here is derived from an EMBL/GenBank/DDBJ whole genome shotgun (WGS) entry which is preliminary data.</text>
</comment>
<gene>
    <name evidence="2" type="ORF">FMM72_08330</name>
</gene>
<dbReference type="Proteomes" id="UP000462501">
    <property type="component" value="Unassembled WGS sequence"/>
</dbReference>
<dbReference type="PROSITE" id="PS50995">
    <property type="entry name" value="HTH_MARR_2"/>
    <property type="match status" value="1"/>
</dbReference>
<dbReference type="GO" id="GO:0003700">
    <property type="term" value="F:DNA-binding transcription factor activity"/>
    <property type="evidence" value="ECO:0007669"/>
    <property type="project" value="InterPro"/>
</dbReference>
<evidence type="ECO:0000259" key="1">
    <source>
        <dbReference type="PROSITE" id="PS50995"/>
    </source>
</evidence>
<feature type="domain" description="HTH marR-type" evidence="1">
    <location>
        <begin position="1"/>
        <end position="103"/>
    </location>
</feature>
<dbReference type="EMBL" id="VIQT01000010">
    <property type="protein sequence ID" value="NDO39265.1"/>
    <property type="molecule type" value="Genomic_DNA"/>
</dbReference>
<evidence type="ECO:0000313" key="3">
    <source>
        <dbReference type="Proteomes" id="UP000462501"/>
    </source>
</evidence>
<dbReference type="InterPro" id="IPR036388">
    <property type="entry name" value="WH-like_DNA-bd_sf"/>
</dbReference>
<protein>
    <submittedName>
        <fullName evidence="2">MarR family transcriptional regulator</fullName>
    </submittedName>
</protein>
<dbReference type="InterPro" id="IPR036390">
    <property type="entry name" value="WH_DNA-bd_sf"/>
</dbReference>
<dbReference type="Gene3D" id="1.10.10.10">
    <property type="entry name" value="Winged helix-like DNA-binding domain superfamily/Winged helix DNA-binding domain"/>
    <property type="match status" value="1"/>
</dbReference>
<dbReference type="SMART" id="SM00347">
    <property type="entry name" value="HTH_MARR"/>
    <property type="match status" value="1"/>
</dbReference>
<dbReference type="PANTHER" id="PTHR33164">
    <property type="entry name" value="TRANSCRIPTIONAL REGULATOR, MARR FAMILY"/>
    <property type="match status" value="1"/>
</dbReference>
<dbReference type="PANTHER" id="PTHR33164:SF99">
    <property type="entry name" value="MARR FAMILY REGULATORY PROTEIN"/>
    <property type="match status" value="1"/>
</dbReference>
<name>A0A845STV3_9FIRM</name>
<dbReference type="PRINTS" id="PR00598">
    <property type="entry name" value="HTHMARR"/>
</dbReference>
<proteinExistence type="predicted"/>
<dbReference type="AlphaFoldDB" id="A0A845STV3"/>
<sequence length="108" mass="12379">MSALIEILNMPARKTTFKELEKRLSLAQSTTVGLISRLEQKKLVSVSRDRDDKRIKYVEITSLGEKFCNEARQEMEDTERKLLENLSAGEAETLLSLLKKVNLIIKEL</sequence>
<dbReference type="InterPro" id="IPR039422">
    <property type="entry name" value="MarR/SlyA-like"/>
</dbReference>
<dbReference type="Pfam" id="PF12802">
    <property type="entry name" value="MarR_2"/>
    <property type="match status" value="1"/>
</dbReference>
<dbReference type="GO" id="GO:0006950">
    <property type="term" value="P:response to stress"/>
    <property type="evidence" value="ECO:0007669"/>
    <property type="project" value="TreeGrafter"/>
</dbReference>
<accession>A0A845STV3</accession>
<organism evidence="2 3">
    <name type="scientific">Anaerotruncus colihominis</name>
    <dbReference type="NCBI Taxonomy" id="169435"/>
    <lineage>
        <taxon>Bacteria</taxon>
        <taxon>Bacillati</taxon>
        <taxon>Bacillota</taxon>
        <taxon>Clostridia</taxon>
        <taxon>Eubacteriales</taxon>
        <taxon>Oscillospiraceae</taxon>
        <taxon>Anaerotruncus</taxon>
    </lineage>
</organism>